<sequence length="112" mass="11551">MLPRPRLNGRAASAGSRKMRIPARGAYPWLLSLLACGWHFAALLLAPAMPLCGGAKSGSMLALLALAGLHAVAVPVAACSPAWLARMLPAGKSGRPALPQRKYESAPSSGQP</sequence>
<dbReference type="EMBL" id="NJGU01000013">
    <property type="protein sequence ID" value="OWY27104.1"/>
    <property type="molecule type" value="Genomic_DNA"/>
</dbReference>
<reference evidence="3 4" key="1">
    <citation type="submission" date="2017-06" db="EMBL/GenBank/DDBJ databases">
        <title>Herbaspirillum phytohormonus sp. nov., isolated from the root nodule of Robinia pseudoacacia in lead-zinc mine.</title>
        <authorList>
            <person name="Fan M."/>
            <person name="Lin Y."/>
        </authorList>
    </citation>
    <scope>NUCLEOTIDE SEQUENCE [LARGE SCALE GENOMIC DNA]</scope>
    <source>
        <strain evidence="3 4">HZ10</strain>
    </source>
</reference>
<keyword evidence="2" id="KW-0472">Membrane</keyword>
<evidence type="ECO:0000256" key="2">
    <source>
        <dbReference type="SAM" id="Phobius"/>
    </source>
</evidence>
<evidence type="ECO:0000313" key="4">
    <source>
        <dbReference type="Proteomes" id="UP000197596"/>
    </source>
</evidence>
<organism evidence="3 4">
    <name type="scientific">Herbaspirillum robiniae</name>
    <dbReference type="NCBI Taxonomy" id="2014887"/>
    <lineage>
        <taxon>Bacteria</taxon>
        <taxon>Pseudomonadati</taxon>
        <taxon>Pseudomonadota</taxon>
        <taxon>Betaproteobacteria</taxon>
        <taxon>Burkholderiales</taxon>
        <taxon>Oxalobacteraceae</taxon>
        <taxon>Herbaspirillum</taxon>
    </lineage>
</organism>
<proteinExistence type="predicted"/>
<comment type="caution">
    <text evidence="3">The sequence shown here is derived from an EMBL/GenBank/DDBJ whole genome shotgun (WGS) entry which is preliminary data.</text>
</comment>
<dbReference type="AlphaFoldDB" id="A0A246WL97"/>
<dbReference type="RefSeq" id="WP_088752428.1">
    <property type="nucleotide sequence ID" value="NZ_NJGU01000013.1"/>
</dbReference>
<keyword evidence="2" id="KW-0812">Transmembrane</keyword>
<keyword evidence="2" id="KW-1133">Transmembrane helix</keyword>
<accession>A0A246WL97</accession>
<evidence type="ECO:0000313" key="3">
    <source>
        <dbReference type="EMBL" id="OWY27104.1"/>
    </source>
</evidence>
<gene>
    <name evidence="3" type="ORF">CEJ42_20995</name>
</gene>
<feature type="region of interest" description="Disordered" evidence="1">
    <location>
        <begin position="93"/>
        <end position="112"/>
    </location>
</feature>
<name>A0A246WL97_9BURK</name>
<evidence type="ECO:0000256" key="1">
    <source>
        <dbReference type="SAM" id="MobiDB-lite"/>
    </source>
</evidence>
<feature type="transmembrane region" description="Helical" evidence="2">
    <location>
        <begin position="60"/>
        <end position="85"/>
    </location>
</feature>
<dbReference type="Proteomes" id="UP000197596">
    <property type="component" value="Unassembled WGS sequence"/>
</dbReference>
<protein>
    <submittedName>
        <fullName evidence="3">Uncharacterized protein</fullName>
    </submittedName>
</protein>